<evidence type="ECO:0000313" key="2">
    <source>
        <dbReference type="Proteomes" id="UP000315295"/>
    </source>
</evidence>
<dbReference type="InterPro" id="IPR012337">
    <property type="entry name" value="RNaseH-like_sf"/>
</dbReference>
<gene>
    <name evidence="1" type="ORF">C1H46_034478</name>
</gene>
<organism evidence="1 2">
    <name type="scientific">Malus baccata</name>
    <name type="common">Siberian crab apple</name>
    <name type="synonym">Pyrus baccata</name>
    <dbReference type="NCBI Taxonomy" id="106549"/>
    <lineage>
        <taxon>Eukaryota</taxon>
        <taxon>Viridiplantae</taxon>
        <taxon>Streptophyta</taxon>
        <taxon>Embryophyta</taxon>
        <taxon>Tracheophyta</taxon>
        <taxon>Spermatophyta</taxon>
        <taxon>Magnoliopsida</taxon>
        <taxon>eudicotyledons</taxon>
        <taxon>Gunneridae</taxon>
        <taxon>Pentapetalae</taxon>
        <taxon>rosids</taxon>
        <taxon>fabids</taxon>
        <taxon>Rosales</taxon>
        <taxon>Rosaceae</taxon>
        <taxon>Amygdaloideae</taxon>
        <taxon>Maleae</taxon>
        <taxon>Malus</taxon>
    </lineage>
</organism>
<evidence type="ECO:0000313" key="1">
    <source>
        <dbReference type="EMBL" id="TQD79968.1"/>
    </source>
</evidence>
<evidence type="ECO:0008006" key="3">
    <source>
        <dbReference type="Google" id="ProtNLM"/>
    </source>
</evidence>
<dbReference type="PANTHER" id="PTHR32166:SF63">
    <property type="entry name" value="HAT TRANSPOSON SUPERFAMILY PROTEIN"/>
    <property type="match status" value="1"/>
</dbReference>
<dbReference type="STRING" id="106549.A0A540L0G2"/>
<proteinExistence type="predicted"/>
<accession>A0A540L0G2</accession>
<dbReference type="SUPFAM" id="SSF53098">
    <property type="entry name" value="Ribonuclease H-like"/>
    <property type="match status" value="1"/>
</dbReference>
<keyword evidence="2" id="KW-1185">Reference proteome</keyword>
<dbReference type="AlphaFoldDB" id="A0A540L0G2"/>
<comment type="caution">
    <text evidence="1">The sequence shown here is derived from an EMBL/GenBank/DDBJ whole genome shotgun (WGS) entry which is preliminary data.</text>
</comment>
<reference evidence="1 2" key="1">
    <citation type="journal article" date="2019" name="G3 (Bethesda)">
        <title>Sequencing of a Wild Apple (Malus baccata) Genome Unravels the Differences Between Cultivated and Wild Apple Species Regarding Disease Resistance and Cold Tolerance.</title>
        <authorList>
            <person name="Chen X."/>
        </authorList>
    </citation>
    <scope>NUCLEOTIDE SEQUENCE [LARGE SCALE GENOMIC DNA]</scope>
    <source>
        <strain evidence="2">cv. Shandingzi</strain>
        <tissue evidence="1">Leaves</tissue>
    </source>
</reference>
<protein>
    <recommendedName>
        <fullName evidence="3">HAT C-terminal dimerisation domain-containing protein</fullName>
    </recommendedName>
</protein>
<dbReference type="Proteomes" id="UP000315295">
    <property type="component" value="Unassembled WGS sequence"/>
</dbReference>
<name>A0A540L0G2_MALBA</name>
<sequence length="323" mass="37251">MPFMTLENIVSKKQNLKDMFSSPEWNMSTWASRVEGKRVADLVEGRSFWTGAEMVLNAAMPLIGILNWIFEADEPLIGYIYETMDQVKETIKEEFNKKKSDYMPIWEVVDEIWNNVLHSPLHAAGYYLNPSLFYSSDFYPDFEVSSGLLSCLGQLVQSQPIKDLIIRQLEEYAHGKGSYQEGSSRTRRRNVPPAMWWSSYGENHPELQRFAVRILSQNCDGALRYVLKRTMAEKLLTNGRNPVEQQRLKYLTFVHYNLQLQQFHAGMKSGVEAEEIDPMDDWIIHEAPDVVPQNLESSWMNLDCARALSEEGCSRFAAKTETI</sequence>
<dbReference type="EMBL" id="VIEB01000830">
    <property type="protein sequence ID" value="TQD79968.1"/>
    <property type="molecule type" value="Genomic_DNA"/>
</dbReference>
<dbReference type="PANTHER" id="PTHR32166">
    <property type="entry name" value="OSJNBA0013A04.12 PROTEIN"/>
    <property type="match status" value="1"/>
</dbReference>